<gene>
    <name evidence="1" type="ORF">C1752_00235</name>
</gene>
<dbReference type="RefSeq" id="WP_110984219.1">
    <property type="nucleotide sequence ID" value="NZ_CAWNWM010000001.1"/>
</dbReference>
<dbReference type="EMBL" id="PQWO01000001">
    <property type="protein sequence ID" value="PZD75085.1"/>
    <property type="molecule type" value="Genomic_DNA"/>
</dbReference>
<reference evidence="1 2" key="1">
    <citation type="journal article" date="2018" name="Sci. Rep.">
        <title>A novel species of the marine cyanobacterium Acaryochloris with a unique pigment content and lifestyle.</title>
        <authorList>
            <person name="Partensky F."/>
            <person name="Six C."/>
            <person name="Ratin M."/>
            <person name="Garczarek L."/>
            <person name="Vaulot D."/>
            <person name="Probert I."/>
            <person name="Calteau A."/>
            <person name="Gourvil P."/>
            <person name="Marie D."/>
            <person name="Grebert T."/>
            <person name="Bouchier C."/>
            <person name="Le Panse S."/>
            <person name="Gachenot M."/>
            <person name="Rodriguez F."/>
            <person name="Garrido J.L."/>
        </authorList>
    </citation>
    <scope>NUCLEOTIDE SEQUENCE [LARGE SCALE GENOMIC DNA]</scope>
    <source>
        <strain evidence="1 2">RCC1774</strain>
    </source>
</reference>
<proteinExistence type="predicted"/>
<name>A0A2W1JXQ4_9CYAN</name>
<protein>
    <recommendedName>
        <fullName evidence="3">Glycosyltransferase 2-like domain-containing protein</fullName>
    </recommendedName>
</protein>
<organism evidence="1 2">
    <name type="scientific">Acaryochloris thomasi RCC1774</name>
    <dbReference type="NCBI Taxonomy" id="1764569"/>
    <lineage>
        <taxon>Bacteria</taxon>
        <taxon>Bacillati</taxon>
        <taxon>Cyanobacteriota</taxon>
        <taxon>Cyanophyceae</taxon>
        <taxon>Acaryochloridales</taxon>
        <taxon>Acaryochloridaceae</taxon>
        <taxon>Acaryochloris</taxon>
        <taxon>Acaryochloris thomasi</taxon>
    </lineage>
</organism>
<keyword evidence="2" id="KW-1185">Reference proteome</keyword>
<accession>A0A2W1JXQ4</accession>
<dbReference type="InterPro" id="IPR029044">
    <property type="entry name" value="Nucleotide-diphossugar_trans"/>
</dbReference>
<dbReference type="OrthoDB" id="6199505at2"/>
<dbReference type="AlphaFoldDB" id="A0A2W1JXQ4"/>
<dbReference type="CDD" id="cd00761">
    <property type="entry name" value="Glyco_tranf_GTA_type"/>
    <property type="match status" value="1"/>
</dbReference>
<comment type="caution">
    <text evidence="1">The sequence shown here is derived from an EMBL/GenBank/DDBJ whole genome shotgun (WGS) entry which is preliminary data.</text>
</comment>
<evidence type="ECO:0000313" key="2">
    <source>
        <dbReference type="Proteomes" id="UP000248857"/>
    </source>
</evidence>
<dbReference type="Proteomes" id="UP000248857">
    <property type="component" value="Unassembled WGS sequence"/>
</dbReference>
<sequence length="437" mass="48993">MPSNPYRPYLDRYAEPIATELEPKVLLPHTYQFVIVIPAHNEPPDSLDRVLPQDLQNTLVIVVVNAAEAEKPAAATAEYTAALRNTQIFLEQFYPKGALFTIVPQQNQSTLLIVDCCTAGRLLPHKQGVGLARKIGGDLAVACIAEQVVVSPWIHCTDADVELPLGYLGEVDPTVAVAIYPFRHCPPHRNILQYEISLRYYVLQMAAAGSPYAFQNIGSLLKINVRNYVAVRGFPKRQAAEDFYMLNKLTKTGPVERLKAPVVSLSSRVSGRVPFGTGAAMGRLTTEPDLQLYNPDIFRQLKTWLALVEKLWCSLSLIQQQGLAKWWPADPLLLDVLQEMGLEKILVQAERQCRDFPHFRFFLWGWFDAFRTLKFVHALRDRKYPSLSICEAVAQSDGDLDLSQATSDISTLQTINDRLIDQENQLPSLIGPTLQTL</sequence>
<dbReference type="SUPFAM" id="SSF53448">
    <property type="entry name" value="Nucleotide-diphospho-sugar transferases"/>
    <property type="match status" value="1"/>
</dbReference>
<evidence type="ECO:0008006" key="3">
    <source>
        <dbReference type="Google" id="ProtNLM"/>
    </source>
</evidence>
<evidence type="ECO:0000313" key="1">
    <source>
        <dbReference type="EMBL" id="PZD75085.1"/>
    </source>
</evidence>